<dbReference type="FunFam" id="3.40.50.2000:FF:000144">
    <property type="entry name" value="UDP-glucuronosyltransferase"/>
    <property type="match status" value="1"/>
</dbReference>
<comment type="catalytic activity">
    <reaction evidence="5">
        <text>glucuronate acceptor + UDP-alpha-D-glucuronate = acceptor beta-D-glucuronoside + UDP + H(+)</text>
        <dbReference type="Rhea" id="RHEA:21032"/>
        <dbReference type="ChEBI" id="CHEBI:15378"/>
        <dbReference type="ChEBI" id="CHEBI:58052"/>
        <dbReference type="ChEBI" id="CHEBI:58223"/>
        <dbReference type="ChEBI" id="CHEBI:132367"/>
        <dbReference type="ChEBI" id="CHEBI:132368"/>
        <dbReference type="EC" id="2.4.1.17"/>
    </reaction>
</comment>
<organism evidence="6 7">
    <name type="scientific">Brassicogethes aeneus</name>
    <name type="common">Rape pollen beetle</name>
    <name type="synonym">Meligethes aeneus</name>
    <dbReference type="NCBI Taxonomy" id="1431903"/>
    <lineage>
        <taxon>Eukaryota</taxon>
        <taxon>Metazoa</taxon>
        <taxon>Ecdysozoa</taxon>
        <taxon>Arthropoda</taxon>
        <taxon>Hexapoda</taxon>
        <taxon>Insecta</taxon>
        <taxon>Pterygota</taxon>
        <taxon>Neoptera</taxon>
        <taxon>Endopterygota</taxon>
        <taxon>Coleoptera</taxon>
        <taxon>Polyphaga</taxon>
        <taxon>Cucujiformia</taxon>
        <taxon>Nitidulidae</taxon>
        <taxon>Meligethinae</taxon>
        <taxon>Brassicogethes</taxon>
    </lineage>
</organism>
<accession>A0A9P0BF87</accession>
<keyword evidence="7" id="KW-1185">Reference proteome</keyword>
<evidence type="ECO:0000256" key="4">
    <source>
        <dbReference type="RuleBase" id="RU003718"/>
    </source>
</evidence>
<reference evidence="6" key="1">
    <citation type="submission" date="2021-12" db="EMBL/GenBank/DDBJ databases">
        <authorList>
            <person name="King R."/>
        </authorList>
    </citation>
    <scope>NUCLEOTIDE SEQUENCE</scope>
</reference>
<comment type="subcellular location">
    <subcellularLocation>
        <location evidence="5">Membrane</location>
        <topology evidence="5">Single-pass membrane protein</topology>
    </subcellularLocation>
</comment>
<protein>
    <recommendedName>
        <fullName evidence="5">UDP-glucuronosyltransferase</fullName>
        <ecNumber evidence="5">2.4.1.17</ecNumber>
    </recommendedName>
</protein>
<dbReference type="FunFam" id="3.40.50.2000:FF:000050">
    <property type="entry name" value="UDP-glucuronosyltransferase"/>
    <property type="match status" value="1"/>
</dbReference>
<evidence type="ECO:0000256" key="3">
    <source>
        <dbReference type="ARBA" id="ARBA00022679"/>
    </source>
</evidence>
<evidence type="ECO:0000256" key="5">
    <source>
        <dbReference type="RuleBase" id="RU362059"/>
    </source>
</evidence>
<keyword evidence="5" id="KW-1133">Transmembrane helix</keyword>
<keyword evidence="5" id="KW-0732">Signal</keyword>
<evidence type="ECO:0000256" key="1">
    <source>
        <dbReference type="ARBA" id="ARBA00009995"/>
    </source>
</evidence>
<dbReference type="CDD" id="cd03784">
    <property type="entry name" value="GT1_Gtf-like"/>
    <property type="match status" value="1"/>
</dbReference>
<evidence type="ECO:0000256" key="2">
    <source>
        <dbReference type="ARBA" id="ARBA00022676"/>
    </source>
</evidence>
<evidence type="ECO:0000313" key="7">
    <source>
        <dbReference type="Proteomes" id="UP001154078"/>
    </source>
</evidence>
<dbReference type="PANTHER" id="PTHR48043:SF114">
    <property type="entry name" value="IP04436P-RELATED"/>
    <property type="match status" value="1"/>
</dbReference>
<dbReference type="Pfam" id="PF00201">
    <property type="entry name" value="UDPGT"/>
    <property type="match status" value="1"/>
</dbReference>
<dbReference type="PANTHER" id="PTHR48043">
    <property type="entry name" value="EG:EG0003.4 PROTEIN-RELATED"/>
    <property type="match status" value="1"/>
</dbReference>
<dbReference type="GO" id="GO:0015020">
    <property type="term" value="F:glucuronosyltransferase activity"/>
    <property type="evidence" value="ECO:0007669"/>
    <property type="project" value="UniProtKB-EC"/>
</dbReference>
<dbReference type="Proteomes" id="UP001154078">
    <property type="component" value="Chromosome 7"/>
</dbReference>
<keyword evidence="5" id="KW-0472">Membrane</keyword>
<keyword evidence="5" id="KW-0812">Transmembrane</keyword>
<evidence type="ECO:0000313" key="6">
    <source>
        <dbReference type="EMBL" id="CAH0561449.1"/>
    </source>
</evidence>
<dbReference type="EMBL" id="OV121138">
    <property type="protein sequence ID" value="CAH0561449.1"/>
    <property type="molecule type" value="Genomic_DNA"/>
</dbReference>
<keyword evidence="2 4" id="KW-0328">Glycosyltransferase</keyword>
<feature type="signal peptide" evidence="5">
    <location>
        <begin position="1"/>
        <end position="18"/>
    </location>
</feature>
<dbReference type="GO" id="GO:0016020">
    <property type="term" value="C:membrane"/>
    <property type="evidence" value="ECO:0007669"/>
    <property type="project" value="UniProtKB-SubCell"/>
</dbReference>
<dbReference type="InterPro" id="IPR002213">
    <property type="entry name" value="UDP_glucos_trans"/>
</dbReference>
<dbReference type="EC" id="2.4.1.17" evidence="5"/>
<sequence length="512" mass="58388">MYSLSFGLVLLVFAKVNSYNILTVFPHPGKSHFNVFQPLVKELARKGHNVTVISYFPLDEPMKNYNDVALVGDKTQQEGKITLMMRYDDRISRWSDTFFLEKMGYDSCEKNLAQHNVQALFKSDEKFDLILMEFFNSDCFSVFSEKFKAPLIGFSTCTIIPWTNGRFGNPDNPSYIPNPSLPLSDQMTFLQRVENFALTTFQKIYYAYKVSSNEDEIIKKNVATQLKPLQEIIRNSSLLLVNTHFTINLPRPLAPNVIEIGGIHVGQNKKLSKNIEKWIDGSSDGVIYFSLGSMIKGHTFPTDKRKEFLKAFGKLSQTVLWKWENETMEGKPDNVMIQKWMPQFDILCHPNVKAFISHGGLLGVTEAVHCGVPVIVMPQFGDQFTNAKALESVGGGVILHLSEATEESISKALKKVLSSKFRQQAKELSERFRDRPMSPMDTAIYWVEYVARHKGAPHMRTAAVNMPFYQYYLLDVISFLILIVSLTLYIVVYVLKTMLKLFLSSSRKVKIN</sequence>
<dbReference type="InterPro" id="IPR035595">
    <property type="entry name" value="UDP_glycos_trans_CS"/>
</dbReference>
<feature type="chain" id="PRO_5040538892" description="UDP-glucuronosyltransferase" evidence="5">
    <location>
        <begin position="19"/>
        <end position="512"/>
    </location>
</feature>
<feature type="transmembrane region" description="Helical" evidence="5">
    <location>
        <begin position="471"/>
        <end position="495"/>
    </location>
</feature>
<dbReference type="AlphaFoldDB" id="A0A9P0BF87"/>
<gene>
    <name evidence="6" type="ORF">MELIAE_LOCUS10979</name>
</gene>
<proteinExistence type="inferred from homology"/>
<dbReference type="PROSITE" id="PS00375">
    <property type="entry name" value="UDPGT"/>
    <property type="match status" value="1"/>
</dbReference>
<dbReference type="InterPro" id="IPR050271">
    <property type="entry name" value="UDP-glycosyltransferase"/>
</dbReference>
<dbReference type="Gene3D" id="3.40.50.2000">
    <property type="entry name" value="Glycogen Phosphorylase B"/>
    <property type="match status" value="2"/>
</dbReference>
<name>A0A9P0BF87_BRAAE</name>
<dbReference type="SUPFAM" id="SSF53756">
    <property type="entry name" value="UDP-Glycosyltransferase/glycogen phosphorylase"/>
    <property type="match status" value="1"/>
</dbReference>
<comment type="similarity">
    <text evidence="1 4">Belongs to the UDP-glycosyltransferase family.</text>
</comment>
<keyword evidence="3 4" id="KW-0808">Transferase</keyword>